<dbReference type="SUPFAM" id="SSF52540">
    <property type="entry name" value="P-loop containing nucleoside triphosphate hydrolases"/>
    <property type="match status" value="1"/>
</dbReference>
<dbReference type="InterPro" id="IPR027417">
    <property type="entry name" value="P-loop_NTPase"/>
</dbReference>
<dbReference type="SMART" id="SM00382">
    <property type="entry name" value="AAA"/>
    <property type="match status" value="1"/>
</dbReference>
<evidence type="ECO:0000313" key="4">
    <source>
        <dbReference type="EMBL" id="RZV37562.1"/>
    </source>
</evidence>
<dbReference type="AlphaFoldDB" id="A0A520X8T5"/>
<evidence type="ECO:0000313" key="5">
    <source>
        <dbReference type="Proteomes" id="UP000322454"/>
    </source>
</evidence>
<gene>
    <name evidence="4" type="ORF">EVJ48_08740</name>
</gene>
<dbReference type="EMBL" id="SHMQ01000035">
    <property type="protein sequence ID" value="RZV37562.1"/>
    <property type="molecule type" value="Genomic_DNA"/>
</dbReference>
<evidence type="ECO:0000259" key="3">
    <source>
        <dbReference type="PROSITE" id="PS50893"/>
    </source>
</evidence>
<dbReference type="PANTHER" id="PTHR43582:SF4">
    <property type="entry name" value="ANTIBIOTIC RESISTANCE ABC TRANSPORTER ATP-BINDING PROTEIN"/>
    <property type="match status" value="1"/>
</dbReference>
<protein>
    <submittedName>
        <fullName evidence="4">ATP-binding cassette domain-containing protein</fullName>
    </submittedName>
</protein>
<evidence type="ECO:0000256" key="1">
    <source>
        <dbReference type="ARBA" id="ARBA00022741"/>
    </source>
</evidence>
<reference evidence="4 5" key="1">
    <citation type="submission" date="2019-01" db="EMBL/GenBank/DDBJ databases">
        <title>Insights into ecological role of a new deltaproteobacterial order Candidatus Sinidesulfobacterales (Sva0485) by metagenomics and metatranscriptomics.</title>
        <authorList>
            <person name="Tan S."/>
            <person name="Liu J."/>
            <person name="Fang Y."/>
            <person name="Hedlund B."/>
            <person name="Lian Z.-H."/>
            <person name="Huang L.-Y."/>
            <person name="Li J.-T."/>
            <person name="Huang L.-N."/>
            <person name="Li W.-J."/>
            <person name="Jiang H.-C."/>
            <person name="Dong H.-L."/>
            <person name="Shu W.-S."/>
        </authorList>
    </citation>
    <scope>NUCLEOTIDE SEQUENCE [LARGE SCALE GENOMIC DNA]</scope>
    <source>
        <strain evidence="4">AP4</strain>
    </source>
</reference>
<dbReference type="GO" id="GO:0005524">
    <property type="term" value="F:ATP binding"/>
    <property type="evidence" value="ECO:0007669"/>
    <property type="project" value="UniProtKB-KW"/>
</dbReference>
<keyword evidence="2 4" id="KW-0067">ATP-binding</keyword>
<dbReference type="InterPro" id="IPR003593">
    <property type="entry name" value="AAA+_ATPase"/>
</dbReference>
<dbReference type="InterPro" id="IPR017871">
    <property type="entry name" value="ABC_transporter-like_CS"/>
</dbReference>
<accession>A0A520X8T5</accession>
<feature type="domain" description="ABC transporter" evidence="3">
    <location>
        <begin position="10"/>
        <end position="240"/>
    </location>
</feature>
<dbReference type="Gene3D" id="3.40.50.300">
    <property type="entry name" value="P-loop containing nucleotide triphosphate hydrolases"/>
    <property type="match status" value="1"/>
</dbReference>
<dbReference type="PROSITE" id="PS00211">
    <property type="entry name" value="ABC_TRANSPORTER_1"/>
    <property type="match status" value="1"/>
</dbReference>
<dbReference type="PANTHER" id="PTHR43582">
    <property type="entry name" value="LINEARMYCIN RESISTANCE ATP-BINDING PROTEIN LNRL"/>
    <property type="match status" value="1"/>
</dbReference>
<name>A0A520X8T5_9DELT</name>
<comment type="caution">
    <text evidence="4">The sequence shown here is derived from an EMBL/GenBank/DDBJ whole genome shotgun (WGS) entry which is preliminary data.</text>
</comment>
<proteinExistence type="predicted"/>
<keyword evidence="1" id="KW-0547">Nucleotide-binding</keyword>
<dbReference type="Proteomes" id="UP000322454">
    <property type="component" value="Unassembled WGS sequence"/>
</dbReference>
<evidence type="ECO:0000256" key="2">
    <source>
        <dbReference type="ARBA" id="ARBA00022840"/>
    </source>
</evidence>
<organism evidence="4 5">
    <name type="scientific">Candidatus Acidulodesulfobacterium acidiphilum</name>
    <dbReference type="NCBI Taxonomy" id="2597224"/>
    <lineage>
        <taxon>Bacteria</taxon>
        <taxon>Deltaproteobacteria</taxon>
        <taxon>Candidatus Acidulodesulfobacterales</taxon>
        <taxon>Candidatus Acidulodesulfobacterium</taxon>
    </lineage>
</organism>
<sequence length="273" mass="30763">MRENGETAAVKVENLVKKYKDVTAVNDISFTVNKGDFFAFLGPNGAGKTTTIKILCTLILPTSGNAYINGYDTAKDKKNVRKSIGLVFQDPTLDNDLSAYENLSFHAKLYGMEKKAAKERIDYILNFIDLYEYRDKPVKRLSGGMKRRLEVGRGLLHSPSVLFLDEPTVGLDIQTRINMWDFIDKLRIKEKTTVFLTTHYIEEAENCDKIAIIDHGKIVAIDSPQALKKLAESKHGEIPTLSDVFLSLVGREIRDETGSALDRMRQFGRALNR</sequence>
<dbReference type="GO" id="GO:0016887">
    <property type="term" value="F:ATP hydrolysis activity"/>
    <property type="evidence" value="ECO:0007669"/>
    <property type="project" value="InterPro"/>
</dbReference>
<dbReference type="Pfam" id="PF00005">
    <property type="entry name" value="ABC_tran"/>
    <property type="match status" value="1"/>
</dbReference>
<dbReference type="PROSITE" id="PS50893">
    <property type="entry name" value="ABC_TRANSPORTER_2"/>
    <property type="match status" value="1"/>
</dbReference>
<dbReference type="InterPro" id="IPR003439">
    <property type="entry name" value="ABC_transporter-like_ATP-bd"/>
</dbReference>